<comment type="caution">
    <text evidence="3">The sequence shown here is derived from an EMBL/GenBank/DDBJ whole genome shotgun (WGS) entry which is preliminary data.</text>
</comment>
<evidence type="ECO:0000313" key="3">
    <source>
        <dbReference type="EMBL" id="CAG8614873.1"/>
    </source>
</evidence>
<feature type="compositionally biased region" description="Basic residues" evidence="2">
    <location>
        <begin position="165"/>
        <end position="187"/>
    </location>
</feature>
<feature type="region of interest" description="Disordered" evidence="2">
    <location>
        <begin position="66"/>
        <end position="88"/>
    </location>
</feature>
<feature type="compositionally biased region" description="Acidic residues" evidence="2">
    <location>
        <begin position="290"/>
        <end position="312"/>
    </location>
</feature>
<feature type="region of interest" description="Disordered" evidence="2">
    <location>
        <begin position="154"/>
        <end position="213"/>
    </location>
</feature>
<keyword evidence="4" id="KW-1185">Reference proteome</keyword>
<evidence type="ECO:0000256" key="2">
    <source>
        <dbReference type="SAM" id="MobiDB-lite"/>
    </source>
</evidence>
<evidence type="ECO:0000313" key="4">
    <source>
        <dbReference type="Proteomes" id="UP000789570"/>
    </source>
</evidence>
<accession>A0A9N9CWT4</accession>
<gene>
    <name evidence="3" type="ORF">FCALED_LOCUS9256</name>
</gene>
<dbReference type="Proteomes" id="UP000789570">
    <property type="component" value="Unassembled WGS sequence"/>
</dbReference>
<dbReference type="AlphaFoldDB" id="A0A9N9CWT4"/>
<protein>
    <submittedName>
        <fullName evidence="3">5733_t:CDS:1</fullName>
    </submittedName>
</protein>
<name>A0A9N9CWT4_9GLOM</name>
<proteinExistence type="predicted"/>
<evidence type="ECO:0000256" key="1">
    <source>
        <dbReference type="SAM" id="Coils"/>
    </source>
</evidence>
<keyword evidence="1" id="KW-0175">Coiled coil</keyword>
<organism evidence="3 4">
    <name type="scientific">Funneliformis caledonium</name>
    <dbReference type="NCBI Taxonomy" id="1117310"/>
    <lineage>
        <taxon>Eukaryota</taxon>
        <taxon>Fungi</taxon>
        <taxon>Fungi incertae sedis</taxon>
        <taxon>Mucoromycota</taxon>
        <taxon>Glomeromycotina</taxon>
        <taxon>Glomeromycetes</taxon>
        <taxon>Glomerales</taxon>
        <taxon>Glomeraceae</taxon>
        <taxon>Funneliformis</taxon>
    </lineage>
</organism>
<feature type="region of interest" description="Disordered" evidence="2">
    <location>
        <begin position="286"/>
        <end position="326"/>
    </location>
</feature>
<dbReference type="OrthoDB" id="2405014at2759"/>
<sequence>MTRYQEKKTHFHKYVELQMTSTISDNNKTCQSDFTSSSTNPLHPLSNKRVFLNKTSLKTFTSKILPNSSNSSYQNKTPLVSSNSSHQNKTLRQLETKITKIESSGDVKELQEEVELLANINQLLEKENDDIHNKLNRFEKYRLPSLSQETTTNFWSTEEDEDLPKRKRRKSNKPKLSQKVKGKRKCHHLDVKSISESSEYSEESSEENEKNERRRGFIEMKAILKGVRKDYNLNYENTFNSSRNIEIRGQFIEELRKAMASKYRPSCLQWSYVDQNDMILNTEFKRNDADEYERNDERNEENERDDDEEEVEIMLTGEAQHSNDDN</sequence>
<reference evidence="3" key="1">
    <citation type="submission" date="2021-06" db="EMBL/GenBank/DDBJ databases">
        <authorList>
            <person name="Kallberg Y."/>
            <person name="Tangrot J."/>
            <person name="Rosling A."/>
        </authorList>
    </citation>
    <scope>NUCLEOTIDE SEQUENCE</scope>
    <source>
        <strain evidence="3">UK204</strain>
    </source>
</reference>
<feature type="coiled-coil region" evidence="1">
    <location>
        <begin position="107"/>
        <end position="141"/>
    </location>
</feature>
<dbReference type="EMBL" id="CAJVPQ010002991">
    <property type="protein sequence ID" value="CAG8614873.1"/>
    <property type="molecule type" value="Genomic_DNA"/>
</dbReference>